<organism evidence="2 3">
    <name type="scientific">Pseudotabrizicola alkalilacus</name>
    <dbReference type="NCBI Taxonomy" id="2305252"/>
    <lineage>
        <taxon>Bacteria</taxon>
        <taxon>Pseudomonadati</taxon>
        <taxon>Pseudomonadota</taxon>
        <taxon>Alphaproteobacteria</taxon>
        <taxon>Rhodobacterales</taxon>
        <taxon>Paracoccaceae</taxon>
        <taxon>Pseudotabrizicola</taxon>
    </lineage>
</organism>
<dbReference type="PROSITE" id="PS51257">
    <property type="entry name" value="PROKAR_LIPOPROTEIN"/>
    <property type="match status" value="1"/>
</dbReference>
<dbReference type="Proteomes" id="UP000284547">
    <property type="component" value="Unassembled WGS sequence"/>
</dbReference>
<sequence>MQTARTILAMTCAAILAGCAAGDKPPQLMNIRSTTAGPDEFGILPPKALEMPTDLAQLPEPTLGGTNRTDPTPEADAIIALGGRPGAGAGLDAGLVSHVSRYGVAAGIRQTVASEDLQWRRDNKGRVLERLFNVNVYYRAYEDQSLDQHAELWRWRQRGVRTPSAPPPQDGE</sequence>
<reference evidence="2 3" key="1">
    <citation type="submission" date="2018-08" db="EMBL/GenBank/DDBJ databases">
        <title>Flavobacterium tibetense sp. nov., isolated from a wetland YonghuCo on Tibetan Plateau.</title>
        <authorList>
            <person name="Phurbu D."/>
            <person name="Lu H."/>
            <person name="Xing P."/>
        </authorList>
    </citation>
    <scope>NUCLEOTIDE SEQUENCE [LARGE SCALE GENOMIC DNA]</scope>
    <source>
        <strain evidence="2 3">DJC</strain>
    </source>
</reference>
<name>A0A411YZV2_9RHOB</name>
<dbReference type="AlphaFoldDB" id="A0A411YZV2"/>
<dbReference type="RefSeq" id="WP_118154610.1">
    <property type="nucleotide sequence ID" value="NZ_QWEY01000009.1"/>
</dbReference>
<gene>
    <name evidence="2" type="ORF">D1012_15525</name>
</gene>
<dbReference type="Pfam" id="PF11233">
    <property type="entry name" value="DUF3035"/>
    <property type="match status" value="1"/>
</dbReference>
<feature type="chain" id="PRO_5019009263" evidence="1">
    <location>
        <begin position="21"/>
        <end position="172"/>
    </location>
</feature>
<evidence type="ECO:0000256" key="1">
    <source>
        <dbReference type="SAM" id="SignalP"/>
    </source>
</evidence>
<evidence type="ECO:0000313" key="3">
    <source>
        <dbReference type="Proteomes" id="UP000284547"/>
    </source>
</evidence>
<evidence type="ECO:0000313" key="2">
    <source>
        <dbReference type="EMBL" id="RGP36335.1"/>
    </source>
</evidence>
<protein>
    <submittedName>
        <fullName evidence="2">DUF3035 domain-containing protein</fullName>
    </submittedName>
</protein>
<keyword evidence="1" id="KW-0732">Signal</keyword>
<keyword evidence="3" id="KW-1185">Reference proteome</keyword>
<feature type="signal peptide" evidence="1">
    <location>
        <begin position="1"/>
        <end position="20"/>
    </location>
</feature>
<dbReference type="InterPro" id="IPR021395">
    <property type="entry name" value="DUF3035"/>
</dbReference>
<dbReference type="EMBL" id="QWEY01000009">
    <property type="protein sequence ID" value="RGP36335.1"/>
    <property type="molecule type" value="Genomic_DNA"/>
</dbReference>
<accession>A0A411YZV2</accession>
<proteinExistence type="predicted"/>
<dbReference type="OrthoDB" id="7876689at2"/>
<comment type="caution">
    <text evidence="2">The sequence shown here is derived from an EMBL/GenBank/DDBJ whole genome shotgun (WGS) entry which is preliminary data.</text>
</comment>